<feature type="region of interest" description="Disordered" evidence="2">
    <location>
        <begin position="141"/>
        <end position="177"/>
    </location>
</feature>
<dbReference type="Proteomes" id="UP000293589">
    <property type="component" value="Chromosome"/>
</dbReference>
<dbReference type="InterPro" id="IPR012912">
    <property type="entry name" value="Plasmid_pRiA4b_Orf3-like"/>
</dbReference>
<dbReference type="RefSeq" id="WP_129237741.1">
    <property type="nucleotide sequence ID" value="NZ_CP035464.1"/>
</dbReference>
<feature type="domain" description="Plasmid pRiA4b Orf3-like" evidence="3">
    <location>
        <begin position="184"/>
        <end position="367"/>
    </location>
</feature>
<dbReference type="Pfam" id="PF07929">
    <property type="entry name" value="PRiA4_ORF3"/>
    <property type="match status" value="1"/>
</dbReference>
<evidence type="ECO:0000256" key="1">
    <source>
        <dbReference type="SAM" id="Coils"/>
    </source>
</evidence>
<name>A0A4P6E4U0_9BIFI</name>
<dbReference type="PANTHER" id="PTHR41878:SF1">
    <property type="entry name" value="TNPR PROTEIN"/>
    <property type="match status" value="1"/>
</dbReference>
<dbReference type="EMBL" id="CP035464">
    <property type="protein sequence ID" value="QAY33229.1"/>
    <property type="molecule type" value="Genomic_DNA"/>
</dbReference>
<evidence type="ECO:0000259" key="3">
    <source>
        <dbReference type="Pfam" id="PF07929"/>
    </source>
</evidence>
<dbReference type="STRING" id="78344.BIGA_1234"/>
<organism evidence="4 5">
    <name type="scientific">Bifidobacterium pullorum subsp. gallinarum</name>
    <dbReference type="NCBI Taxonomy" id="78344"/>
    <lineage>
        <taxon>Bacteria</taxon>
        <taxon>Bacillati</taxon>
        <taxon>Actinomycetota</taxon>
        <taxon>Actinomycetes</taxon>
        <taxon>Bifidobacteriales</taxon>
        <taxon>Bifidobacteriaceae</taxon>
        <taxon>Bifidobacterium</taxon>
    </lineage>
</organism>
<dbReference type="Gene3D" id="3.10.290.30">
    <property type="entry name" value="MM3350-like"/>
    <property type="match status" value="1"/>
</dbReference>
<dbReference type="PANTHER" id="PTHR41878">
    <property type="entry name" value="LEXA REPRESSOR-RELATED"/>
    <property type="match status" value="1"/>
</dbReference>
<feature type="compositionally biased region" description="Low complexity" evidence="2">
    <location>
        <begin position="154"/>
        <end position="163"/>
    </location>
</feature>
<protein>
    <submittedName>
        <fullName evidence="4">Plasmid pRiA4b ORF-3 family protein</fullName>
    </submittedName>
</protein>
<keyword evidence="1" id="KW-0175">Coiled coil</keyword>
<dbReference type="AlphaFoldDB" id="A0A4P6E4U0"/>
<dbReference type="SUPFAM" id="SSF159941">
    <property type="entry name" value="MM3350-like"/>
    <property type="match status" value="1"/>
</dbReference>
<reference evidence="4 5" key="1">
    <citation type="submission" date="2019-01" db="EMBL/GenBank/DDBJ databases">
        <title>Complete genome sequence of Bifidobacterium gallinarum CACC 514.</title>
        <authorList>
            <person name="Jung M."/>
        </authorList>
    </citation>
    <scope>NUCLEOTIDE SEQUENCE [LARGE SCALE GENOMIC DNA]</scope>
    <source>
        <strain evidence="4 5">CACC 514</strain>
    </source>
</reference>
<dbReference type="InterPro" id="IPR024047">
    <property type="entry name" value="MM3350-like_sf"/>
</dbReference>
<proteinExistence type="predicted"/>
<dbReference type="KEGG" id="bgx:ESN35_07280"/>
<evidence type="ECO:0000313" key="5">
    <source>
        <dbReference type="Proteomes" id="UP000293589"/>
    </source>
</evidence>
<feature type="coiled-coil region" evidence="1">
    <location>
        <begin position="367"/>
        <end position="394"/>
    </location>
</feature>
<gene>
    <name evidence="4" type="ORF">ESN35_07280</name>
</gene>
<accession>A0A4P6E4U0</accession>
<sequence>MIHIRYSANTTRLEKGTSMARKNKDVDRDPELIADMTLLMLFLLSDKVGRGRSARWVAPTHLGANALDQLVRDKLIEDNGDGSVTFTEQGLDGAQYVHDVFLETADVVDMLEERLLLLLALQHTDPKELLNELRGKKGQPAIAAKGDTAVTSHAKNASSKNSKGTATSTTNPLDGYDPTQDQRAFRIQLTLRGYGNPLCWRLIEVPASYTFLDLHVIIQECMRWLDYHLFDFRFTSNGQKRQLDEHGDMYDDFSDWMTPEERKRQPVKSFSRDVHLGEIFPRTRTAVYSYDYGDGWEIDVKVVKTIKHRDHDEPLVLDGDGAAPPEDVGGPAGYADFLRTINGEDGPERQYLLEWSEDQGYLDHFDLKDTQERVADWRFHLEELTKNLERTRNQVG</sequence>
<evidence type="ECO:0000313" key="4">
    <source>
        <dbReference type="EMBL" id="QAY33229.1"/>
    </source>
</evidence>
<evidence type="ECO:0000256" key="2">
    <source>
        <dbReference type="SAM" id="MobiDB-lite"/>
    </source>
</evidence>